<dbReference type="EMBL" id="FZOJ01000006">
    <property type="protein sequence ID" value="SNS20983.1"/>
    <property type="molecule type" value="Genomic_DNA"/>
</dbReference>
<gene>
    <name evidence="1" type="ORF">SAMN05446037_100635</name>
</gene>
<evidence type="ECO:0000313" key="1">
    <source>
        <dbReference type="EMBL" id="SNS20983.1"/>
    </source>
</evidence>
<sequence length="61" mass="6967">MSNRAKIIKDLAEEEIICEYCICTDYGRARVNTGPWNLCEGRACDEAYENYLANVGEDEDE</sequence>
<evidence type="ECO:0000313" key="2">
    <source>
        <dbReference type="Proteomes" id="UP000198304"/>
    </source>
</evidence>
<dbReference type="RefSeq" id="WP_089282290.1">
    <property type="nucleotide sequence ID" value="NZ_FZOJ01000006.1"/>
</dbReference>
<reference evidence="1 2" key="1">
    <citation type="submission" date="2017-06" db="EMBL/GenBank/DDBJ databases">
        <authorList>
            <person name="Kim H.J."/>
            <person name="Triplett B.A."/>
        </authorList>
    </citation>
    <scope>NUCLEOTIDE SEQUENCE [LARGE SCALE GENOMIC DNA]</scope>
    <source>
        <strain evidence="1 2">SCA</strain>
    </source>
</reference>
<dbReference type="Proteomes" id="UP000198304">
    <property type="component" value="Unassembled WGS sequence"/>
</dbReference>
<proteinExistence type="predicted"/>
<accession>A0A239CNR3</accession>
<protein>
    <submittedName>
        <fullName evidence="1">Uncharacterized protein</fullName>
    </submittedName>
</protein>
<dbReference type="AlphaFoldDB" id="A0A239CNR3"/>
<name>A0A239CNR3_9FIRM</name>
<organism evidence="1 2">
    <name type="scientific">Anaerovirgula multivorans</name>
    <dbReference type="NCBI Taxonomy" id="312168"/>
    <lineage>
        <taxon>Bacteria</taxon>
        <taxon>Bacillati</taxon>
        <taxon>Bacillota</taxon>
        <taxon>Clostridia</taxon>
        <taxon>Peptostreptococcales</taxon>
        <taxon>Natronincolaceae</taxon>
        <taxon>Anaerovirgula</taxon>
    </lineage>
</organism>
<keyword evidence="2" id="KW-1185">Reference proteome</keyword>